<gene>
    <name evidence="6" type="ORF">TTHERM_01124000</name>
</gene>
<feature type="compositionally biased region" description="Polar residues" evidence="4">
    <location>
        <begin position="1929"/>
        <end position="1955"/>
    </location>
</feature>
<dbReference type="Pfam" id="PF03643">
    <property type="entry name" value="Vps26"/>
    <property type="match status" value="1"/>
</dbReference>
<reference evidence="7" key="1">
    <citation type="journal article" date="2006" name="PLoS Biol.">
        <title>Macronuclear genome sequence of the ciliate Tetrahymena thermophila, a model eukaryote.</title>
        <authorList>
            <person name="Eisen J.A."/>
            <person name="Coyne R.S."/>
            <person name="Wu M."/>
            <person name="Wu D."/>
            <person name="Thiagarajan M."/>
            <person name="Wortman J.R."/>
            <person name="Badger J.H."/>
            <person name="Ren Q."/>
            <person name="Amedeo P."/>
            <person name="Jones K.M."/>
            <person name="Tallon L.J."/>
            <person name="Delcher A.L."/>
            <person name="Salzberg S.L."/>
            <person name="Silva J.C."/>
            <person name="Haas B.J."/>
            <person name="Majoros W.H."/>
            <person name="Farzad M."/>
            <person name="Carlton J.M."/>
            <person name="Smith R.K. Jr."/>
            <person name="Garg J."/>
            <person name="Pearlman R.E."/>
            <person name="Karrer K.M."/>
            <person name="Sun L."/>
            <person name="Manning G."/>
            <person name="Elde N.C."/>
            <person name="Turkewitz A.P."/>
            <person name="Asai D.J."/>
            <person name="Wilkes D.E."/>
            <person name="Wang Y."/>
            <person name="Cai H."/>
            <person name="Collins K."/>
            <person name="Stewart B.A."/>
            <person name="Lee S.R."/>
            <person name="Wilamowska K."/>
            <person name="Weinberg Z."/>
            <person name="Ruzzo W.L."/>
            <person name="Wloga D."/>
            <person name="Gaertig J."/>
            <person name="Frankel J."/>
            <person name="Tsao C.-C."/>
            <person name="Gorovsky M.A."/>
            <person name="Keeling P.J."/>
            <person name="Waller R.F."/>
            <person name="Patron N.J."/>
            <person name="Cherry J.M."/>
            <person name="Stover N.A."/>
            <person name="Krieger C.J."/>
            <person name="del Toro C."/>
            <person name="Ryder H.F."/>
            <person name="Williamson S.C."/>
            <person name="Barbeau R.A."/>
            <person name="Hamilton E.P."/>
            <person name="Orias E."/>
        </authorList>
    </citation>
    <scope>NUCLEOTIDE SEQUENCE [LARGE SCALE GENOMIC DNA]</scope>
    <source>
        <strain evidence="7">SB210</strain>
    </source>
</reference>
<feature type="compositionally biased region" description="Polar residues" evidence="4">
    <location>
        <begin position="1990"/>
        <end position="2002"/>
    </location>
</feature>
<evidence type="ECO:0000259" key="5">
    <source>
        <dbReference type="PROSITE" id="PS52035"/>
    </source>
</evidence>
<feature type="compositionally biased region" description="Low complexity" evidence="4">
    <location>
        <begin position="1552"/>
        <end position="1564"/>
    </location>
</feature>
<dbReference type="GO" id="GO:0006508">
    <property type="term" value="P:proteolysis"/>
    <property type="evidence" value="ECO:0007669"/>
    <property type="project" value="InterPro"/>
</dbReference>
<comment type="similarity">
    <text evidence="2">Belongs to the VPS26 family.</text>
</comment>
<accession>Q22B38</accession>
<sequence>MVGFKLNIISISQKSSNPINQQNTLHIKNHSFLTLFQINHQQSFFGFGNSGANITIELDGLEKRKKTTIRPKGQEPFKLPVYTGDDDISGLIDIRIKGKKLEHQGIRVELVGHIEVTYDNKQNSDFMSMARELEPAGTLFEDKKFKFLFPKFEKTFETYYGKSAKVRYFLRVSINKQYNQKIVQTLDFAVVLPSQDSDKIETNPIKLEVGIQECLHIEFEFSKDKYHLKDCLIGKVHFLLVKIRIKHMQLQVIRQEITLNNGVVNKDNEVLVDYEIMDGCPRKGEVIPIRLYLSGVDLTPSYSESTSNKFQVKHFINLILIDDEGIIAKNNFLFQMLGYSQFALKKLQNPNELVESGKYQLDGKIKLKFIDLDIETMDLMMERKQESDYQLYWKSLNSQKRENLVYRGEEQEKKDHECILDEKNCRCKICGRCLKWTTYGIIRDLEPFEQKMKKMDIDYYKYESILNKINKQIELQQLLQDQKVFSIRNFTQFKNASQMRDFIYFTLCLPLSYGFTNQIKAYKDRQRFISRPSNFNLSFLHNQNLLTDQIAQNNVIFSNTLQNAKNDANKNENQIKNLSQNNQYKAAYYSSTRFSLLIQNDKQIQPPLSIRDLQIEGNQHPDFEIFGDFECANFLHAYYDPKNLKVQIILKADTNTDGFTSWFYFGLKVKTNEPLRLNFEILNCRKEKSLFQQGMNVCIARLNDNMIYSNFNNQLRTWRRDMAFDIKYQQSTYPRKVFKRTSSFRILPVNDFVEVDNTFFPENPQIEERCTKILELKQAGLDVSSQMDKFYNYKLKDKKFIKNYFHGLSFIYQFQINSKDSTILFSQAIPYTFSNLIEFIENIEATIKQQNPLFRYSFNNDTRVYTIDTFNFIYEKTIIGASIIGLPITEIQITSQNSVRALPIQKRPYIIIIARQHPNETPGSFVCQGFIKFLLSSEPEAISLRQMFIFKIIPMVNPDGVVVGNSRASVKGVDLNRGWEFSDSNNYPEIHCIKQRIQQLNDENKSVYMFLDLHGHTVKPGSFLLCTLKEDSSNLEWAKVRLFPKVIAENCKFFDISSCKYSFISTHKNCCAREYVWRDLKVENSYTLETSFFGSKEVFNGLKIGDNLIIDQSDKSIKHFSVQDYEYIGQQVCKSILQFSGCLTLMIEQAQLNEKLDIDEETLLTGQAPQELEIPQEELNKIQEMTISKKYQQNLQNLSSDSSILRSTQIKSIFNKDSLSPKVKKNIKSASIALSQILRLKQMVDEKEKLKDIQLFTDHRADSLTISNQVSFQDIESEEYQQAITNQEDNQQQVIVNIDLMNQSSSKTEEQAKRVLNEMKQSTQNDDKIQQKTISKEQSYPTNNQNKANQKSSLNKFQKYVLQTKEQIKVLFALKKGLEWNKFYTQKDAEELKEFKEQKQQLKQNKEPRIEQQQLNQSSQSQAKADIEADLETDNANTNDEEVNLKQSGDKDSDSEPEDDCRKQNKHNGLSQNTQQSQQNISCNFRLQTDESEQTQSDKIKNDNLQNELAYGQQNNQKQDNSDESLNKNGLNQDGIDLNGKQNEDSKKNKNEMGNNMNDNINFKQKGRNTNGKKLRGDRDGVSGDENTKNQNLEKFFLQTSKYNFGQAFLQRNQIEKIKLKSPFLPSQDEIFEAYSLKSPKNLQNLSMKKLMTDFNLTLFPNLSQQFNIEEERKNEMQQMNIVNDNEQSENDESNINFRKISEIQIQDQFMFFDVSQKISLNTSPIISPINQNKLLDPQSIQLNTENNQNKNLQQNEQKLFSNPSYDKSQGCQISQQDQISIENDYVIEEQQQNNTQKTNKLQQDLHSLQLQKDYSIFKINKATSLKEGMENPLTVQTPLQNSIYGGIIAAIQQDPNSPAQKSIYKQNSTLNKITIPSSQKQSSSPINKAIIAYRPPSGNVWNTAKGLRDANSPVFQSNKQELQEDNQIDSSSQILSKTPTQKARSINQSNSQPSFRIKQNNVNKAYKDFIQQQQNKTQKQSQPTELKRQQTSLKKQSSPSNSDERSQLSSQQQSQYYILRNSAINFSQAQSSQTYNS</sequence>
<dbReference type="OrthoDB" id="3821113at2759"/>
<feature type="region of interest" description="Disordered" evidence="4">
    <location>
        <begin position="1922"/>
        <end position="1955"/>
    </location>
</feature>
<feature type="region of interest" description="Disordered" evidence="4">
    <location>
        <begin position="1973"/>
        <end position="2015"/>
    </location>
</feature>
<dbReference type="Gene3D" id="2.60.40.640">
    <property type="match status" value="2"/>
</dbReference>
<feature type="region of interest" description="Disordered" evidence="4">
    <location>
        <begin position="1318"/>
        <end position="1351"/>
    </location>
</feature>
<evidence type="ECO:0000313" key="6">
    <source>
        <dbReference type="EMBL" id="EAR82517.2"/>
    </source>
</evidence>
<dbReference type="eggNOG" id="KOG3641">
    <property type="taxonomic scope" value="Eukaryota"/>
</dbReference>
<feature type="compositionally biased region" description="Basic and acidic residues" evidence="4">
    <location>
        <begin position="1575"/>
        <end position="1588"/>
    </location>
</feature>
<dbReference type="STRING" id="312017.Q22B38"/>
<dbReference type="eggNOG" id="KOG3063">
    <property type="taxonomic scope" value="Eukaryota"/>
</dbReference>
<keyword evidence="7" id="KW-1185">Reference proteome</keyword>
<evidence type="ECO:0000256" key="2">
    <source>
        <dbReference type="ARBA" id="ARBA00009100"/>
    </source>
</evidence>
<dbReference type="GO" id="GO:0006886">
    <property type="term" value="P:intracellular protein transport"/>
    <property type="evidence" value="ECO:0007669"/>
    <property type="project" value="InterPro"/>
</dbReference>
<dbReference type="Gene3D" id="3.40.630.10">
    <property type="entry name" value="Zn peptidases"/>
    <property type="match status" value="1"/>
</dbReference>
<feature type="active site" description="Proton donor/acceptor" evidence="3">
    <location>
        <position position="1089"/>
    </location>
</feature>
<dbReference type="InterPro" id="IPR028934">
    <property type="entry name" value="Vps26-related"/>
</dbReference>
<dbReference type="GO" id="GO:0008270">
    <property type="term" value="F:zinc ion binding"/>
    <property type="evidence" value="ECO:0007669"/>
    <property type="project" value="InterPro"/>
</dbReference>
<dbReference type="SUPFAM" id="SSF53187">
    <property type="entry name" value="Zn-dependent exopeptidases"/>
    <property type="match status" value="1"/>
</dbReference>
<evidence type="ECO:0000256" key="3">
    <source>
        <dbReference type="PROSITE-ProRule" id="PRU01379"/>
    </source>
</evidence>
<dbReference type="GeneID" id="7830528"/>
<organism evidence="6 7">
    <name type="scientific">Tetrahymena thermophila (strain SB210)</name>
    <dbReference type="NCBI Taxonomy" id="312017"/>
    <lineage>
        <taxon>Eukaryota</taxon>
        <taxon>Sar</taxon>
        <taxon>Alveolata</taxon>
        <taxon>Ciliophora</taxon>
        <taxon>Intramacronucleata</taxon>
        <taxon>Oligohymenophorea</taxon>
        <taxon>Hymenostomatida</taxon>
        <taxon>Tetrahymenina</taxon>
        <taxon>Tetrahymenidae</taxon>
        <taxon>Tetrahymena</taxon>
    </lineage>
</organism>
<comment type="similarity">
    <text evidence="1 3">Belongs to the peptidase M14 family.</text>
</comment>
<feature type="compositionally biased region" description="Basic and acidic residues" evidence="4">
    <location>
        <begin position="1399"/>
        <end position="1410"/>
    </location>
</feature>
<dbReference type="RefSeq" id="XP_001030180.2">
    <property type="nucleotide sequence ID" value="XM_001030180.2"/>
</dbReference>
<dbReference type="EMBL" id="GG662311">
    <property type="protein sequence ID" value="EAR82517.2"/>
    <property type="molecule type" value="Genomic_DNA"/>
</dbReference>
<protein>
    <submittedName>
        <fullName evidence="6">Vacuolar protein sorting-associated protein 26 containing protein</fullName>
    </submittedName>
</protein>
<dbReference type="InParanoid" id="Q22B38"/>
<dbReference type="GO" id="GO:0004181">
    <property type="term" value="F:metallocarboxypeptidase activity"/>
    <property type="evidence" value="ECO:0007669"/>
    <property type="project" value="InterPro"/>
</dbReference>
<feature type="compositionally biased region" description="Low complexity" evidence="4">
    <location>
        <begin position="1412"/>
        <end position="1422"/>
    </location>
</feature>
<feature type="compositionally biased region" description="Basic residues" evidence="4">
    <location>
        <begin position="1565"/>
        <end position="1574"/>
    </location>
</feature>
<evidence type="ECO:0000256" key="4">
    <source>
        <dbReference type="SAM" id="MobiDB-lite"/>
    </source>
</evidence>
<evidence type="ECO:0000256" key="1">
    <source>
        <dbReference type="ARBA" id="ARBA00005988"/>
    </source>
</evidence>
<dbReference type="InterPro" id="IPR014752">
    <property type="entry name" value="Arrestin-like_C"/>
</dbReference>
<feature type="compositionally biased region" description="Polar residues" evidence="4">
    <location>
        <begin position="1331"/>
        <end position="1351"/>
    </location>
</feature>
<dbReference type="PANTHER" id="PTHR12233">
    <property type="entry name" value="VACUOLAR PROTEIN SORTING 26 RELATED"/>
    <property type="match status" value="1"/>
</dbReference>
<evidence type="ECO:0000313" key="7">
    <source>
        <dbReference type="Proteomes" id="UP000009168"/>
    </source>
</evidence>
<feature type="domain" description="Peptidase M14" evidence="5">
    <location>
        <begin position="849"/>
        <end position="1140"/>
    </location>
</feature>
<name>Q22B38_TETTS</name>
<proteinExistence type="inferred from homology"/>
<dbReference type="InterPro" id="IPR000834">
    <property type="entry name" value="Peptidase_M14"/>
</dbReference>
<dbReference type="HOGENOM" id="CLU_233706_0_0_1"/>
<dbReference type="KEGG" id="tet:TTHERM_01124000"/>
<dbReference type="Proteomes" id="UP000009168">
    <property type="component" value="Unassembled WGS sequence"/>
</dbReference>
<feature type="compositionally biased region" description="Basic and acidic residues" evidence="4">
    <location>
        <begin position="1542"/>
        <end position="1551"/>
    </location>
</feature>
<feature type="compositionally biased region" description="Low complexity" evidence="4">
    <location>
        <begin position="1973"/>
        <end position="1983"/>
    </location>
</feature>
<feature type="region of interest" description="Disordered" evidence="4">
    <location>
        <begin position="1514"/>
        <end position="1588"/>
    </location>
</feature>
<dbReference type="PROSITE" id="PS52035">
    <property type="entry name" value="PEPTIDASE_M14"/>
    <property type="match status" value="1"/>
</dbReference>
<feature type="region of interest" description="Disordered" evidence="4">
    <location>
        <begin position="1399"/>
        <end position="1479"/>
    </location>
</feature>